<accession>F0J9T1</accession>
<evidence type="ECO:0000256" key="1">
    <source>
        <dbReference type="SAM" id="SignalP"/>
    </source>
</evidence>
<dbReference type="AlphaFoldDB" id="F0J9T1"/>
<protein>
    <submittedName>
        <fullName evidence="2">Hypothetical secreted peptide 1148</fullName>
    </submittedName>
</protein>
<dbReference type="EMBL" id="BK007632">
    <property type="protein sequence ID" value="DAA34607.1"/>
    <property type="molecule type" value="mRNA"/>
</dbReference>
<feature type="signal peptide" evidence="1">
    <location>
        <begin position="1"/>
        <end position="18"/>
    </location>
</feature>
<name>F0J9T1_AMBVA</name>
<evidence type="ECO:0000313" key="2">
    <source>
        <dbReference type="EMBL" id="DAA34607.1"/>
    </source>
</evidence>
<feature type="chain" id="PRO_5003250784" evidence="1">
    <location>
        <begin position="19"/>
        <end position="64"/>
    </location>
</feature>
<keyword evidence="1" id="KW-0732">Signal</keyword>
<proteinExistence type="evidence at transcript level"/>
<organism evidence="2">
    <name type="scientific">Amblyomma variegatum</name>
    <name type="common">Tropical bont tick</name>
    <dbReference type="NCBI Taxonomy" id="34610"/>
    <lineage>
        <taxon>Eukaryota</taxon>
        <taxon>Metazoa</taxon>
        <taxon>Ecdysozoa</taxon>
        <taxon>Arthropoda</taxon>
        <taxon>Chelicerata</taxon>
        <taxon>Arachnida</taxon>
        <taxon>Acari</taxon>
        <taxon>Parasitiformes</taxon>
        <taxon>Ixodida</taxon>
        <taxon>Ixodoidea</taxon>
        <taxon>Ixodidae</taxon>
        <taxon>Amblyomminae</taxon>
        <taxon>Amblyomma</taxon>
    </lineage>
</organism>
<sequence length="64" mass="7280">MLRRAAVTGLNLLAYTQAVWRLLNGCRLPYAPSLTRPTQSLLLVGGYTAQLVWAEVQSRQEYDW</sequence>
<reference evidence="2" key="1">
    <citation type="journal article" date="2011" name="BMC Genomics">
        <title>A further insight into the sialome of the tropical bont tick, Amblyomma variegatum.</title>
        <authorList>
            <person name="Ribeiro J.M."/>
            <person name="Anderson J.M."/>
            <person name="Manoukis N.C."/>
            <person name="Meng Z."/>
            <person name="Francishetti I.M."/>
        </authorList>
    </citation>
    <scope>NUCLEOTIDE SEQUENCE</scope>
    <source>
        <strain evidence="2">Amb_var-1148</strain>
        <tissue evidence="2">Salivary gland</tissue>
    </source>
</reference>